<dbReference type="Gene3D" id="2.130.10.10">
    <property type="entry name" value="YVTN repeat-like/Quinoprotein amine dehydrogenase"/>
    <property type="match status" value="1"/>
</dbReference>
<dbReference type="PANTHER" id="PTHR18359:SF0">
    <property type="entry name" value="U3 SMALL NUCLEOLAR RNA-ASSOCIATED PROTEIN 18 HOMOLOG"/>
    <property type="match status" value="1"/>
</dbReference>
<dbReference type="InterPro" id="IPR001680">
    <property type="entry name" value="WD40_rpt"/>
</dbReference>
<dbReference type="OrthoDB" id="1935146at2759"/>
<evidence type="ECO:0000256" key="5">
    <source>
        <dbReference type="ARBA" id="ARBA00023242"/>
    </source>
</evidence>
<evidence type="ECO:0000313" key="8">
    <source>
        <dbReference type="EMBL" id="KIY50053.1"/>
    </source>
</evidence>
<comment type="subcellular location">
    <subcellularLocation>
        <location evidence="1">Nucleus</location>
        <location evidence="1">Nucleolus</location>
    </subcellularLocation>
</comment>
<keyword evidence="9" id="KW-1185">Reference proteome</keyword>
<dbReference type="GO" id="GO:0006364">
    <property type="term" value="P:rRNA processing"/>
    <property type="evidence" value="ECO:0007669"/>
    <property type="project" value="UniProtKB-KW"/>
</dbReference>
<evidence type="ECO:0000256" key="3">
    <source>
        <dbReference type="ARBA" id="ARBA00022574"/>
    </source>
</evidence>
<dbReference type="InterPro" id="IPR045161">
    <property type="entry name" value="Utp18"/>
</dbReference>
<sequence>MPSHKKRKVASASDDDNERARRRKLLEDDSLKVDDEKTLEGLLFGRTFGTEMPQDGSAIGIDDGDTEMRVLEDNDLFTVDDAPVAGTSTVDDAARSSSVHGAEQPQPDVFANSRSGKAAAWHDPADADVSLDRLSSSTRLRKLRDHPTENIADLSGREYESRLRRQWMRIYGEEPAWVKNARAAPRDVNDDERPHDELDGILSTTGIALASAKRAGEKLAVTRFHDVLPVGASHGEIRSLVFHPKCHDGVPVLAVGAADRRVRLFSVSPLRHMAIQTVHTPELPLTDLNFHPHGRHLLLTSERRGTLGCWDLSSGVLVWKDVALPKSYASLDVGTKRKRGAGVGSIAHPTFTPNQPHKVLAFASGGNSVHLVDWDGSGTTGGAGGHLATIKAGSDGIAGIGWTGEYTLTVLSSSSTIFLYDVRNIRSHAHSTRCVAKWVDEGGGYRGSARVLSTRGGGADDGAWMSVGSASGLTNVYALPALSVSPPSSPSPVKTVHSLRTPISLLKFNHDARILALASKDAPAKSVGLRLFHTPTLTTFPNFPTSATPLGRVTALDFGRGSAEGDERHEFLAIGNSKGRVSVWGVGY</sequence>
<keyword evidence="3" id="KW-0853">WD repeat</keyword>
<evidence type="ECO:0000256" key="6">
    <source>
        <dbReference type="ARBA" id="ARBA00025767"/>
    </source>
</evidence>
<evidence type="ECO:0000313" key="9">
    <source>
        <dbReference type="Proteomes" id="UP000054144"/>
    </source>
</evidence>
<organism evidence="8 9">
    <name type="scientific">Fistulina hepatica ATCC 64428</name>
    <dbReference type="NCBI Taxonomy" id="1128425"/>
    <lineage>
        <taxon>Eukaryota</taxon>
        <taxon>Fungi</taxon>
        <taxon>Dikarya</taxon>
        <taxon>Basidiomycota</taxon>
        <taxon>Agaricomycotina</taxon>
        <taxon>Agaricomycetes</taxon>
        <taxon>Agaricomycetidae</taxon>
        <taxon>Agaricales</taxon>
        <taxon>Fistulinaceae</taxon>
        <taxon>Fistulina</taxon>
    </lineage>
</organism>
<gene>
    <name evidence="8" type="ORF">FISHEDRAFT_57771</name>
</gene>
<keyword evidence="2" id="KW-0698">rRNA processing</keyword>
<dbReference type="GO" id="GO:0032040">
    <property type="term" value="C:small-subunit processome"/>
    <property type="evidence" value="ECO:0007669"/>
    <property type="project" value="TreeGrafter"/>
</dbReference>
<dbReference type="InterPro" id="IPR036322">
    <property type="entry name" value="WD40_repeat_dom_sf"/>
</dbReference>
<comment type="similarity">
    <text evidence="6">Belongs to the WD repeat UTP18 family.</text>
</comment>
<feature type="region of interest" description="Disordered" evidence="7">
    <location>
        <begin position="87"/>
        <end position="122"/>
    </location>
</feature>
<dbReference type="InterPro" id="IPR015943">
    <property type="entry name" value="WD40/YVTN_repeat-like_dom_sf"/>
</dbReference>
<keyword evidence="5" id="KW-0539">Nucleus</keyword>
<accession>A0A0D7AGT5</accession>
<evidence type="ECO:0000256" key="1">
    <source>
        <dbReference type="ARBA" id="ARBA00004604"/>
    </source>
</evidence>
<dbReference type="SMART" id="SM00320">
    <property type="entry name" value="WD40"/>
    <property type="match status" value="3"/>
</dbReference>
<evidence type="ECO:0000256" key="2">
    <source>
        <dbReference type="ARBA" id="ARBA00022552"/>
    </source>
</evidence>
<dbReference type="EMBL" id="KN881694">
    <property type="protein sequence ID" value="KIY50053.1"/>
    <property type="molecule type" value="Genomic_DNA"/>
</dbReference>
<dbReference type="GO" id="GO:0034388">
    <property type="term" value="C:Pwp2p-containing subcomplex of 90S preribosome"/>
    <property type="evidence" value="ECO:0007669"/>
    <property type="project" value="TreeGrafter"/>
</dbReference>
<reference evidence="8 9" key="1">
    <citation type="journal article" date="2015" name="Fungal Genet. Biol.">
        <title>Evolution of novel wood decay mechanisms in Agaricales revealed by the genome sequences of Fistulina hepatica and Cylindrobasidium torrendii.</title>
        <authorList>
            <person name="Floudas D."/>
            <person name="Held B.W."/>
            <person name="Riley R."/>
            <person name="Nagy L.G."/>
            <person name="Koehler G."/>
            <person name="Ransdell A.S."/>
            <person name="Younus H."/>
            <person name="Chow J."/>
            <person name="Chiniquy J."/>
            <person name="Lipzen A."/>
            <person name="Tritt A."/>
            <person name="Sun H."/>
            <person name="Haridas S."/>
            <person name="LaButti K."/>
            <person name="Ohm R.A."/>
            <person name="Kues U."/>
            <person name="Blanchette R.A."/>
            <person name="Grigoriev I.V."/>
            <person name="Minto R.E."/>
            <person name="Hibbett D.S."/>
        </authorList>
    </citation>
    <scope>NUCLEOTIDE SEQUENCE [LARGE SCALE GENOMIC DNA]</scope>
    <source>
        <strain evidence="8 9">ATCC 64428</strain>
    </source>
</reference>
<name>A0A0D7AGT5_9AGAR</name>
<feature type="region of interest" description="Disordered" evidence="7">
    <location>
        <begin position="1"/>
        <end position="26"/>
    </location>
</feature>
<dbReference type="SUPFAM" id="SSF50978">
    <property type="entry name" value="WD40 repeat-like"/>
    <property type="match status" value="1"/>
</dbReference>
<keyword evidence="4" id="KW-0677">Repeat</keyword>
<protein>
    <submittedName>
        <fullName evidence="8">WD40 repeat-like protein</fullName>
    </submittedName>
</protein>
<dbReference type="AlphaFoldDB" id="A0A0D7AGT5"/>
<dbReference type="Proteomes" id="UP000054144">
    <property type="component" value="Unassembled WGS sequence"/>
</dbReference>
<evidence type="ECO:0000256" key="7">
    <source>
        <dbReference type="SAM" id="MobiDB-lite"/>
    </source>
</evidence>
<evidence type="ECO:0000256" key="4">
    <source>
        <dbReference type="ARBA" id="ARBA00022737"/>
    </source>
</evidence>
<feature type="compositionally biased region" description="Polar residues" evidence="7">
    <location>
        <begin position="87"/>
        <end position="99"/>
    </location>
</feature>
<dbReference type="PANTHER" id="PTHR18359">
    <property type="entry name" value="WD-REPEAT PROTEIN-RELATED"/>
    <property type="match status" value="1"/>
</dbReference>
<proteinExistence type="inferred from homology"/>